<feature type="binding site" evidence="3">
    <location>
        <begin position="98"/>
        <end position="101"/>
    </location>
    <ligand>
        <name>substrate</name>
    </ligand>
</feature>
<dbReference type="SUPFAM" id="SSF75445">
    <property type="entry name" value="D-ribose-5-phosphate isomerase (RpiA), lid domain"/>
    <property type="match status" value="1"/>
</dbReference>
<feature type="binding site" evidence="3">
    <location>
        <begin position="30"/>
        <end position="33"/>
    </location>
    <ligand>
        <name>substrate</name>
    </ligand>
</feature>
<dbReference type="AlphaFoldDB" id="A0A1H0YU25"/>
<proteinExistence type="inferred from homology"/>
<dbReference type="CDD" id="cd01398">
    <property type="entry name" value="RPI_A"/>
    <property type="match status" value="1"/>
</dbReference>
<evidence type="ECO:0000256" key="3">
    <source>
        <dbReference type="HAMAP-Rule" id="MF_00170"/>
    </source>
</evidence>
<dbReference type="PANTHER" id="PTHR43748">
    <property type="entry name" value="RIBOSE-5-PHOSPHATE ISOMERASE 3, CHLOROPLASTIC-RELATED"/>
    <property type="match status" value="1"/>
</dbReference>
<dbReference type="RefSeq" id="WP_092491700.1">
    <property type="nucleotide sequence ID" value="NZ_FNKD01000001.1"/>
</dbReference>
<dbReference type="EC" id="5.3.1.6" evidence="3"/>
<accession>A0A1H0YU25</accession>
<dbReference type="STRING" id="553311.SAMN05216231_0855"/>
<name>A0A1H0YU25_9BACI</name>
<dbReference type="UniPathway" id="UPA00115">
    <property type="reaction ID" value="UER00412"/>
</dbReference>
<dbReference type="InterPro" id="IPR050262">
    <property type="entry name" value="Ribose-5P_isomerase"/>
</dbReference>
<dbReference type="FunFam" id="3.40.50.1360:FF:000001">
    <property type="entry name" value="Ribose-5-phosphate isomerase A"/>
    <property type="match status" value="1"/>
</dbReference>
<keyword evidence="2 3" id="KW-0413">Isomerase</keyword>
<evidence type="ECO:0000313" key="5">
    <source>
        <dbReference type="Proteomes" id="UP000199444"/>
    </source>
</evidence>
<keyword evidence="5" id="KW-1185">Reference proteome</keyword>
<dbReference type="HAMAP" id="MF_00170">
    <property type="entry name" value="Rib_5P_isom_A"/>
    <property type="match status" value="1"/>
</dbReference>
<dbReference type="Proteomes" id="UP000199444">
    <property type="component" value="Unassembled WGS sequence"/>
</dbReference>
<comment type="similarity">
    <text evidence="3">Belongs to the ribose 5-phosphate isomerase family.</text>
</comment>
<dbReference type="GO" id="GO:0004751">
    <property type="term" value="F:ribose-5-phosphate isomerase activity"/>
    <property type="evidence" value="ECO:0007669"/>
    <property type="project" value="UniProtKB-UniRule"/>
</dbReference>
<dbReference type="Pfam" id="PF06026">
    <property type="entry name" value="Rib_5-P_isom_A"/>
    <property type="match status" value="1"/>
</dbReference>
<sequence length="229" mass="25395">MLNKIDRNKIKVAEEAVRYIKNGMTVGLGSGSTIDWMLKKLGESVNEGLDIKGIPTSYKTEKLAREYGIPLTDSSNVIEIDLAIDGADEIDEQLNLLKGGGGSLVREKIVDSVAKELIIIADESKLVPALGDFLLPVEVVQFGWELTAHHISQLNCVPYLRKKDNNEIFITDNDNYILDCSFEKIPQPTRLHEKLKLMTGVVETGLFVGMVDRVIIGSDNGIRTHVNEF</sequence>
<comment type="pathway">
    <text evidence="3">Carbohydrate degradation; pentose phosphate pathway; D-ribose 5-phosphate from D-ribulose 5-phosphate (non-oxidative stage): step 1/1.</text>
</comment>
<organism evidence="4 5">
    <name type="scientific">Virgibacillus salinus</name>
    <dbReference type="NCBI Taxonomy" id="553311"/>
    <lineage>
        <taxon>Bacteria</taxon>
        <taxon>Bacillati</taxon>
        <taxon>Bacillota</taxon>
        <taxon>Bacilli</taxon>
        <taxon>Bacillales</taxon>
        <taxon>Bacillaceae</taxon>
        <taxon>Virgibacillus</taxon>
    </lineage>
</organism>
<feature type="binding site" evidence="3">
    <location>
        <begin position="85"/>
        <end position="88"/>
    </location>
    <ligand>
        <name>substrate</name>
    </ligand>
</feature>
<feature type="active site" description="Proton acceptor" evidence="3">
    <location>
        <position position="107"/>
    </location>
</feature>
<comment type="subunit">
    <text evidence="3">Homodimer.</text>
</comment>
<dbReference type="EMBL" id="FNKD01000001">
    <property type="protein sequence ID" value="SDQ18675.1"/>
    <property type="molecule type" value="Genomic_DNA"/>
</dbReference>
<comment type="catalytic activity">
    <reaction evidence="1 3">
        <text>aldehydo-D-ribose 5-phosphate = D-ribulose 5-phosphate</text>
        <dbReference type="Rhea" id="RHEA:14657"/>
        <dbReference type="ChEBI" id="CHEBI:58121"/>
        <dbReference type="ChEBI" id="CHEBI:58273"/>
        <dbReference type="EC" id="5.3.1.6"/>
    </reaction>
</comment>
<dbReference type="Gene3D" id="3.30.70.260">
    <property type="match status" value="1"/>
</dbReference>
<dbReference type="InterPro" id="IPR037171">
    <property type="entry name" value="NagB/RpiA_transferase-like"/>
</dbReference>
<evidence type="ECO:0000256" key="2">
    <source>
        <dbReference type="ARBA" id="ARBA00023235"/>
    </source>
</evidence>
<dbReference type="InterPro" id="IPR020672">
    <property type="entry name" value="Ribose5P_isomerase_typA_subgr"/>
</dbReference>
<feature type="binding site" evidence="3">
    <location>
        <position position="125"/>
    </location>
    <ligand>
        <name>substrate</name>
    </ligand>
</feature>
<dbReference type="InterPro" id="IPR004788">
    <property type="entry name" value="Ribose5P_isomerase_type_A"/>
</dbReference>
<dbReference type="NCBIfam" id="NF001924">
    <property type="entry name" value="PRK00702.1"/>
    <property type="match status" value="1"/>
</dbReference>
<dbReference type="Gene3D" id="3.40.50.1360">
    <property type="match status" value="1"/>
</dbReference>
<dbReference type="GO" id="GO:0009052">
    <property type="term" value="P:pentose-phosphate shunt, non-oxidative branch"/>
    <property type="evidence" value="ECO:0007669"/>
    <property type="project" value="UniProtKB-UniRule"/>
</dbReference>
<gene>
    <name evidence="3" type="primary">rpiA</name>
    <name evidence="4" type="ORF">SAMN05216231_0855</name>
</gene>
<dbReference type="SUPFAM" id="SSF100950">
    <property type="entry name" value="NagB/RpiA/CoA transferase-like"/>
    <property type="match status" value="1"/>
</dbReference>
<dbReference type="NCBIfam" id="TIGR00021">
    <property type="entry name" value="rpiA"/>
    <property type="match status" value="1"/>
</dbReference>
<evidence type="ECO:0000256" key="1">
    <source>
        <dbReference type="ARBA" id="ARBA00001713"/>
    </source>
</evidence>
<dbReference type="PANTHER" id="PTHR43748:SF3">
    <property type="entry name" value="RIBOSE-5-PHOSPHATE ISOMERASE 3, CHLOROPLASTIC-RELATED"/>
    <property type="match status" value="1"/>
</dbReference>
<comment type="function">
    <text evidence="3">Catalyzes the reversible conversion of ribose-5-phosphate to ribulose 5-phosphate.</text>
</comment>
<reference evidence="4 5" key="1">
    <citation type="submission" date="2016-10" db="EMBL/GenBank/DDBJ databases">
        <authorList>
            <person name="de Groot N.N."/>
        </authorList>
    </citation>
    <scope>NUCLEOTIDE SEQUENCE [LARGE SCALE GENOMIC DNA]</scope>
    <source>
        <strain evidence="4 5">CGMCC 1.10449</strain>
    </source>
</reference>
<protein>
    <recommendedName>
        <fullName evidence="3">Ribose-5-phosphate isomerase A</fullName>
        <ecNumber evidence="3">5.3.1.6</ecNumber>
    </recommendedName>
    <alternativeName>
        <fullName evidence="3">Phosphoriboisomerase A</fullName>
        <shortName evidence="3">PRI</shortName>
    </alternativeName>
</protein>
<evidence type="ECO:0000313" key="4">
    <source>
        <dbReference type="EMBL" id="SDQ18675.1"/>
    </source>
</evidence>